<protein>
    <submittedName>
        <fullName evidence="1">Uncharacterized protein</fullName>
    </submittedName>
</protein>
<evidence type="ECO:0000313" key="1">
    <source>
        <dbReference type="EnsemblPlants" id="OB04G12070.1"/>
    </source>
</evidence>
<organism evidence="1">
    <name type="scientific">Oryza brachyantha</name>
    <name type="common">malo sina</name>
    <dbReference type="NCBI Taxonomy" id="4533"/>
    <lineage>
        <taxon>Eukaryota</taxon>
        <taxon>Viridiplantae</taxon>
        <taxon>Streptophyta</taxon>
        <taxon>Embryophyta</taxon>
        <taxon>Tracheophyta</taxon>
        <taxon>Spermatophyta</taxon>
        <taxon>Magnoliopsida</taxon>
        <taxon>Liliopsida</taxon>
        <taxon>Poales</taxon>
        <taxon>Poaceae</taxon>
        <taxon>BOP clade</taxon>
        <taxon>Oryzoideae</taxon>
        <taxon>Oryzeae</taxon>
        <taxon>Oryzinae</taxon>
        <taxon>Oryza</taxon>
    </lineage>
</organism>
<dbReference type="EnsemblPlants" id="OB04G12070.1">
    <property type="protein sequence ID" value="OB04G12070.1"/>
    <property type="gene ID" value="OB04G12070"/>
</dbReference>
<sequence length="149" mass="16525">GKPPIRQLFSGRPPSPLPCRRTPLPFPCRPPQLPPAATVRFARWVVEPNQTKSPTLFVVVVFFFHLIDSVSTQESVSACCRSTPASSAFSGFSKRSRRTSRIVGSCRLRHGSARRWPPNADLSWLDPWPRREERACGAGLVGGVRACPF</sequence>
<dbReference type="AlphaFoldDB" id="J3LVN2"/>
<accession>J3LVN2</accession>
<reference evidence="1" key="1">
    <citation type="journal article" date="2013" name="Nat. Commun.">
        <title>Whole-genome sequencing of Oryza brachyantha reveals mechanisms underlying Oryza genome evolution.</title>
        <authorList>
            <person name="Chen J."/>
            <person name="Huang Q."/>
            <person name="Gao D."/>
            <person name="Wang J."/>
            <person name="Lang Y."/>
            <person name="Liu T."/>
            <person name="Li B."/>
            <person name="Bai Z."/>
            <person name="Luis Goicoechea J."/>
            <person name="Liang C."/>
            <person name="Chen C."/>
            <person name="Zhang W."/>
            <person name="Sun S."/>
            <person name="Liao Y."/>
            <person name="Zhang X."/>
            <person name="Yang L."/>
            <person name="Song C."/>
            <person name="Wang M."/>
            <person name="Shi J."/>
            <person name="Liu G."/>
            <person name="Liu J."/>
            <person name="Zhou H."/>
            <person name="Zhou W."/>
            <person name="Yu Q."/>
            <person name="An N."/>
            <person name="Chen Y."/>
            <person name="Cai Q."/>
            <person name="Wang B."/>
            <person name="Liu B."/>
            <person name="Min J."/>
            <person name="Huang Y."/>
            <person name="Wu H."/>
            <person name="Li Z."/>
            <person name="Zhang Y."/>
            <person name="Yin Y."/>
            <person name="Song W."/>
            <person name="Jiang J."/>
            <person name="Jackson S.A."/>
            <person name="Wing R.A."/>
            <person name="Wang J."/>
            <person name="Chen M."/>
        </authorList>
    </citation>
    <scope>NUCLEOTIDE SEQUENCE [LARGE SCALE GENOMIC DNA]</scope>
    <source>
        <strain evidence="1">cv. IRGC 101232</strain>
    </source>
</reference>
<keyword evidence="2" id="KW-1185">Reference proteome</keyword>
<reference evidence="1" key="2">
    <citation type="submission" date="2013-04" db="UniProtKB">
        <authorList>
            <consortium name="EnsemblPlants"/>
        </authorList>
    </citation>
    <scope>IDENTIFICATION</scope>
</reference>
<proteinExistence type="predicted"/>
<dbReference type="Proteomes" id="UP000006038">
    <property type="component" value="Chromosome 4"/>
</dbReference>
<name>J3LVN2_ORYBR</name>
<dbReference type="HOGENOM" id="CLU_1754423_0_0_1"/>
<evidence type="ECO:0000313" key="2">
    <source>
        <dbReference type="Proteomes" id="UP000006038"/>
    </source>
</evidence>
<dbReference type="Gramene" id="OB04G12070.1">
    <property type="protein sequence ID" value="OB04G12070.1"/>
    <property type="gene ID" value="OB04G12070"/>
</dbReference>